<reference evidence="9 10" key="1">
    <citation type="submission" date="2018-11" db="EMBL/GenBank/DDBJ databases">
        <title>Genomic Encyclopedia of Type Strains, Phase IV (KMG-IV): sequencing the most valuable type-strain genomes for metagenomic binning, comparative biology and taxonomic classification.</title>
        <authorList>
            <person name="Goeker M."/>
        </authorList>
    </citation>
    <scope>NUCLEOTIDE SEQUENCE [LARGE SCALE GENOMIC DNA]</scope>
    <source>
        <strain evidence="9 10">DSM 22027</strain>
    </source>
</reference>
<dbReference type="GO" id="GO:0008137">
    <property type="term" value="F:NADH dehydrogenase (ubiquinone) activity"/>
    <property type="evidence" value="ECO:0007669"/>
    <property type="project" value="InterPro"/>
</dbReference>
<dbReference type="GO" id="GO:0042773">
    <property type="term" value="P:ATP synthesis coupled electron transport"/>
    <property type="evidence" value="ECO:0007669"/>
    <property type="project" value="InterPro"/>
</dbReference>
<dbReference type="Pfam" id="PF00361">
    <property type="entry name" value="Proton_antipo_M"/>
    <property type="match status" value="1"/>
</dbReference>
<feature type="transmembrane region" description="Helical" evidence="7">
    <location>
        <begin position="280"/>
        <end position="303"/>
    </location>
</feature>
<feature type="transmembrane region" description="Helical" evidence="7">
    <location>
        <begin position="380"/>
        <end position="411"/>
    </location>
</feature>
<name>A0A3N1UI43_9BACT</name>
<dbReference type="NCBIfam" id="TIGR01972">
    <property type="entry name" value="NDH_I_M"/>
    <property type="match status" value="1"/>
</dbReference>
<dbReference type="EMBL" id="RJVA01000013">
    <property type="protein sequence ID" value="ROQ90934.1"/>
    <property type="molecule type" value="Genomic_DNA"/>
</dbReference>
<evidence type="ECO:0000256" key="3">
    <source>
        <dbReference type="ARBA" id="ARBA00022692"/>
    </source>
</evidence>
<feature type="transmembrane region" description="Helical" evidence="7">
    <location>
        <begin position="341"/>
        <end position="359"/>
    </location>
</feature>
<comment type="similarity">
    <text evidence="2">Belongs to the complex I subunit 4 family.</text>
</comment>
<evidence type="ECO:0000256" key="2">
    <source>
        <dbReference type="ARBA" id="ARBA00009025"/>
    </source>
</evidence>
<dbReference type="GO" id="GO:0003954">
    <property type="term" value="F:NADH dehydrogenase activity"/>
    <property type="evidence" value="ECO:0007669"/>
    <property type="project" value="TreeGrafter"/>
</dbReference>
<accession>A0A3N1UI43</accession>
<keyword evidence="4 7" id="KW-1133">Transmembrane helix</keyword>
<comment type="caution">
    <text evidence="9">The sequence shown here is derived from an EMBL/GenBank/DDBJ whole genome shotgun (WGS) entry which is preliminary data.</text>
</comment>
<dbReference type="Proteomes" id="UP000276223">
    <property type="component" value="Unassembled WGS sequence"/>
</dbReference>
<evidence type="ECO:0000259" key="8">
    <source>
        <dbReference type="Pfam" id="PF00361"/>
    </source>
</evidence>
<feature type="transmembrane region" description="Helical" evidence="7">
    <location>
        <begin position="34"/>
        <end position="55"/>
    </location>
</feature>
<keyword evidence="3 6" id="KW-0812">Transmembrane</keyword>
<dbReference type="PANTHER" id="PTHR43507:SF1">
    <property type="entry name" value="NADH-UBIQUINONE OXIDOREDUCTASE CHAIN 4"/>
    <property type="match status" value="1"/>
</dbReference>
<dbReference type="GO" id="GO:0016020">
    <property type="term" value="C:membrane"/>
    <property type="evidence" value="ECO:0007669"/>
    <property type="project" value="UniProtKB-SubCell"/>
</dbReference>
<dbReference type="GO" id="GO:0048039">
    <property type="term" value="F:ubiquinone binding"/>
    <property type="evidence" value="ECO:0007669"/>
    <property type="project" value="TreeGrafter"/>
</dbReference>
<feature type="transmembrane region" description="Helical" evidence="7">
    <location>
        <begin position="250"/>
        <end position="268"/>
    </location>
</feature>
<evidence type="ECO:0000313" key="10">
    <source>
        <dbReference type="Proteomes" id="UP000276223"/>
    </source>
</evidence>
<feature type="transmembrane region" description="Helical" evidence="7">
    <location>
        <begin position="138"/>
        <end position="158"/>
    </location>
</feature>
<proteinExistence type="inferred from homology"/>
<dbReference type="PRINTS" id="PR01437">
    <property type="entry name" value="NUOXDRDTASE4"/>
</dbReference>
<dbReference type="NCBIfam" id="NF004500">
    <property type="entry name" value="PRK05846.1-4"/>
    <property type="match status" value="1"/>
</dbReference>
<organism evidence="9 10">
    <name type="scientific">Desulfosoma caldarium</name>
    <dbReference type="NCBI Taxonomy" id="610254"/>
    <lineage>
        <taxon>Bacteria</taxon>
        <taxon>Pseudomonadati</taxon>
        <taxon>Thermodesulfobacteriota</taxon>
        <taxon>Syntrophobacteria</taxon>
        <taxon>Syntrophobacterales</taxon>
        <taxon>Syntrophobacteraceae</taxon>
        <taxon>Desulfosoma</taxon>
    </lineage>
</organism>
<feature type="transmembrane region" description="Helical" evidence="7">
    <location>
        <begin position="87"/>
        <end position="107"/>
    </location>
</feature>
<feature type="transmembrane region" description="Helical" evidence="7">
    <location>
        <begin position="211"/>
        <end position="229"/>
    </location>
</feature>
<dbReference type="NCBIfam" id="NF004499">
    <property type="entry name" value="PRK05846.1-3"/>
    <property type="match status" value="1"/>
</dbReference>
<dbReference type="GO" id="GO:0015990">
    <property type="term" value="P:electron transport coupled proton transport"/>
    <property type="evidence" value="ECO:0007669"/>
    <property type="project" value="TreeGrafter"/>
</dbReference>
<dbReference type="InterPro" id="IPR010227">
    <property type="entry name" value="NADH_Q_OxRdtase_chainM/4"/>
</dbReference>
<dbReference type="PANTHER" id="PTHR43507">
    <property type="entry name" value="NADH-UBIQUINONE OXIDOREDUCTASE CHAIN 4"/>
    <property type="match status" value="1"/>
</dbReference>
<feature type="transmembrane region" description="Helical" evidence="7">
    <location>
        <begin position="457"/>
        <end position="475"/>
    </location>
</feature>
<evidence type="ECO:0000313" key="9">
    <source>
        <dbReference type="EMBL" id="ROQ90934.1"/>
    </source>
</evidence>
<feature type="domain" description="NADH:quinone oxidoreductase/Mrp antiporter transmembrane" evidence="8">
    <location>
        <begin position="134"/>
        <end position="424"/>
    </location>
</feature>
<feature type="transmembrane region" description="Helical" evidence="7">
    <location>
        <begin position="6"/>
        <end position="27"/>
    </location>
</feature>
<dbReference type="InterPro" id="IPR003918">
    <property type="entry name" value="NADH_UbQ_OxRdtase"/>
</dbReference>
<dbReference type="AlphaFoldDB" id="A0A3N1UI43"/>
<comment type="subcellular location">
    <subcellularLocation>
        <location evidence="1">Endomembrane system</location>
        <topology evidence="1">Multi-pass membrane protein</topology>
    </subcellularLocation>
    <subcellularLocation>
        <location evidence="6">Membrane</location>
        <topology evidence="6">Multi-pass membrane protein</topology>
    </subcellularLocation>
</comment>
<feature type="transmembrane region" description="Helical" evidence="7">
    <location>
        <begin position="417"/>
        <end position="436"/>
    </location>
</feature>
<keyword evidence="10" id="KW-1185">Reference proteome</keyword>
<evidence type="ECO:0000256" key="6">
    <source>
        <dbReference type="RuleBase" id="RU000320"/>
    </source>
</evidence>
<evidence type="ECO:0000256" key="4">
    <source>
        <dbReference type="ARBA" id="ARBA00022989"/>
    </source>
</evidence>
<feature type="transmembrane region" description="Helical" evidence="7">
    <location>
        <begin position="310"/>
        <end position="329"/>
    </location>
</feature>
<keyword evidence="5 7" id="KW-0472">Membrane</keyword>
<protein>
    <submittedName>
        <fullName evidence="9">NADH dehydrogenase subunit M</fullName>
    </submittedName>
</protein>
<gene>
    <name evidence="9" type="ORF">EDC27_2203</name>
</gene>
<feature type="transmembrane region" description="Helical" evidence="7">
    <location>
        <begin position="114"/>
        <end position="132"/>
    </location>
</feature>
<sequence length="529" mass="59238">MMNAANYPILSVTTFLPLLGVALVCLIPSRHQRAIQWAAFLVTVATFLVSLQLYFQFDTTTWQMQFVEDAPWIPQFAIRYQMGIDGISLLLVLLTTFLSAVAVLSTWSAVTERVKAYMASLLLLETGMIGVFCALDFILFYVFWEVMLIPMYFIIGIWGGPRRIYAAVKFFIYTMSGSVLMLVAILVLYFMHHEATGTFSFHILDYHKLGLPAHLQMWLFLAFAIAFAIKVPMFPFHTWLPDAHVEAPTAGSVILAGILLKMGTYGFLRFCLPMFPQATLFFVPLILVLALIGIIYGALVSLAQDDVKKLVAYSSVSHLGYCMLGMFALNVDGIKGSLIQMINHGLSTGALFLIVGILYERRHTRMISEYGGLMKVMPMFAFIFLLVAFSSMGVPGTNGFVGELLILIGAFQASLKFGLIATVGLILGAVYLIWTVKRVTYGPITKEENRTLKDMTAREYAYMLPVMLFIFWIGLYPKPFLRTMDASVSHLLESVQAQRTAQTVPQGPVWFQHLFAKVDRQLLTKGQGR</sequence>
<feature type="transmembrane region" description="Helical" evidence="7">
    <location>
        <begin position="170"/>
        <end position="191"/>
    </location>
</feature>
<dbReference type="InterPro" id="IPR001750">
    <property type="entry name" value="ND/Mrp_TM"/>
</dbReference>
<evidence type="ECO:0000256" key="7">
    <source>
        <dbReference type="SAM" id="Phobius"/>
    </source>
</evidence>
<evidence type="ECO:0000256" key="5">
    <source>
        <dbReference type="ARBA" id="ARBA00023136"/>
    </source>
</evidence>
<dbReference type="GO" id="GO:0012505">
    <property type="term" value="C:endomembrane system"/>
    <property type="evidence" value="ECO:0007669"/>
    <property type="project" value="UniProtKB-SubCell"/>
</dbReference>
<evidence type="ECO:0000256" key="1">
    <source>
        <dbReference type="ARBA" id="ARBA00004127"/>
    </source>
</evidence>